<organism evidence="2 3">
    <name type="scientific">Aetokthonos hydrillicola Thurmond2011</name>
    <dbReference type="NCBI Taxonomy" id="2712845"/>
    <lineage>
        <taxon>Bacteria</taxon>
        <taxon>Bacillati</taxon>
        <taxon>Cyanobacteriota</taxon>
        <taxon>Cyanophyceae</taxon>
        <taxon>Nostocales</taxon>
        <taxon>Hapalosiphonaceae</taxon>
        <taxon>Aetokthonos</taxon>
    </lineage>
</organism>
<dbReference type="RefSeq" id="WP_208343172.1">
    <property type="nucleotide sequence ID" value="NZ_CAWQFN010000268.1"/>
</dbReference>
<name>A0AAP5I1U0_9CYAN</name>
<proteinExistence type="predicted"/>
<protein>
    <submittedName>
        <fullName evidence="2">Uncharacterized protein</fullName>
    </submittedName>
</protein>
<evidence type="ECO:0000313" key="2">
    <source>
        <dbReference type="EMBL" id="MDR9893161.1"/>
    </source>
</evidence>
<dbReference type="AlphaFoldDB" id="A0AAP5I1U0"/>
<dbReference type="EMBL" id="JAALHA020000001">
    <property type="protein sequence ID" value="MDR9893161.1"/>
    <property type="molecule type" value="Genomic_DNA"/>
</dbReference>
<reference evidence="3" key="1">
    <citation type="journal article" date="2021" name="Science">
        <title>Hunting the eagle killer: A cyanobacterial neurotoxin causes vacuolar myelinopathy.</title>
        <authorList>
            <person name="Breinlinger S."/>
            <person name="Phillips T.J."/>
            <person name="Haram B.N."/>
            <person name="Mares J."/>
            <person name="Martinez Yerena J.A."/>
            <person name="Hrouzek P."/>
            <person name="Sobotka R."/>
            <person name="Henderson W.M."/>
            <person name="Schmieder P."/>
            <person name="Williams S.M."/>
            <person name="Lauderdale J.D."/>
            <person name="Wilde H.D."/>
            <person name="Gerrin W."/>
            <person name="Kust A."/>
            <person name="Washington J.W."/>
            <person name="Wagner C."/>
            <person name="Geier B."/>
            <person name="Liebeke M."/>
            <person name="Enke H."/>
            <person name="Niedermeyer T.H.J."/>
            <person name="Wilde S.B."/>
        </authorList>
    </citation>
    <scope>NUCLEOTIDE SEQUENCE [LARGE SCALE GENOMIC DNA]</scope>
    <source>
        <strain evidence="3">Thurmond2011</strain>
    </source>
</reference>
<comment type="caution">
    <text evidence="2">The sequence shown here is derived from an EMBL/GenBank/DDBJ whole genome shotgun (WGS) entry which is preliminary data.</text>
</comment>
<gene>
    <name evidence="2" type="ORF">G7B40_000995</name>
</gene>
<feature type="region of interest" description="Disordered" evidence="1">
    <location>
        <begin position="1"/>
        <end position="40"/>
    </location>
</feature>
<evidence type="ECO:0000256" key="1">
    <source>
        <dbReference type="SAM" id="MobiDB-lite"/>
    </source>
</evidence>
<keyword evidence="3" id="KW-1185">Reference proteome</keyword>
<evidence type="ECO:0000313" key="3">
    <source>
        <dbReference type="Proteomes" id="UP000667802"/>
    </source>
</evidence>
<accession>A0AAP5I1U0</accession>
<dbReference type="Proteomes" id="UP000667802">
    <property type="component" value="Unassembled WGS sequence"/>
</dbReference>
<sequence length="54" mass="6168">MTTTETNEQLDACKHLKKKQRSKHPTDIGAPKVPVRQLSNKHEPELLCDWNNAS</sequence>